<dbReference type="Pfam" id="PF14033">
    <property type="entry name" value="DUF4246"/>
    <property type="match status" value="2"/>
</dbReference>
<evidence type="ECO:0000259" key="2">
    <source>
        <dbReference type="Pfam" id="PF21666"/>
    </source>
</evidence>
<proteinExistence type="predicted"/>
<dbReference type="PANTHER" id="PTHR33119">
    <property type="entry name" value="IFI3P"/>
    <property type="match status" value="1"/>
</dbReference>
<sequence length="598" mass="68974">MSAEQSNRLQLPGYNLPLNYRPDVSITTSPCIIKICMLEYNSRVSVYRVASLLGVRSFQMPWIMATLRVAGLSKTSHCILCHGQNLLTHVSRINVHREILMMRVMNTITDKPDWDKKDVTPKMMDYILKELQWKTKDFQKTGFLSVYDAGVVKSDTAIPEDLKQALKNSVAPFEQVPEDQKDYHPGSDMKVVDLVHPSLFPVVYGRTRILPDRVINLDDCLGSVGQGDLLPVPPEGEAQIEGFEGSAYGWRRWEREALMPFSRKFQWLPCDVKFTGQDGECRIDSYINNVHPSEHRDLYQAVEKIIAQTIPLWDKSLTHVQERRHARIVYDSVDYHPTSTKEPAYDDYSDDEEFDRKYQEWQRSQEIILPEPGEFTPPEITEKINLREQFHESGLQIIVKLANIELTPEKPDENITQSTLAFRQRADKDELSEIAYEQDRHEFLQQVYGFGPEVSSRDDTQVTQDLGSVVCQEDRLLTFPNILQHRVSPFSLTDRSKPGHRKILALFLVDPHMRIISSANIPPQQEDWGKEKRELVTGMLSQRLPVELQDMVSEDILYPSISLEEAKGYRKELMQERSATTSEQNQQFETGEFSLCEH</sequence>
<evidence type="ECO:0000313" key="3">
    <source>
        <dbReference type="EMBL" id="GMG22749.1"/>
    </source>
</evidence>
<name>A0AAN4Y6N3_ASPOZ</name>
<dbReference type="InterPro" id="IPR025340">
    <property type="entry name" value="DUF4246"/>
</dbReference>
<evidence type="ECO:0000313" key="4">
    <source>
        <dbReference type="Proteomes" id="UP001165205"/>
    </source>
</evidence>
<evidence type="ECO:0000259" key="1">
    <source>
        <dbReference type="Pfam" id="PF14033"/>
    </source>
</evidence>
<protein>
    <submittedName>
        <fullName evidence="3">Unnamed protein product</fullName>
    </submittedName>
</protein>
<dbReference type="Proteomes" id="UP001165205">
    <property type="component" value="Unassembled WGS sequence"/>
</dbReference>
<comment type="caution">
    <text evidence="3">The sequence shown here is derived from an EMBL/GenBank/DDBJ whole genome shotgun (WGS) entry which is preliminary data.</text>
</comment>
<feature type="domain" description="DUF4246" evidence="2">
    <location>
        <begin position="91"/>
        <end position="117"/>
    </location>
</feature>
<dbReference type="InterPro" id="IPR049207">
    <property type="entry name" value="DUF4246_N"/>
</dbReference>
<dbReference type="InterPro" id="IPR049192">
    <property type="entry name" value="DUF4246_C"/>
</dbReference>
<feature type="domain" description="DUF4246" evidence="1">
    <location>
        <begin position="122"/>
        <end position="411"/>
    </location>
</feature>
<gene>
    <name evidence="3" type="ORF">Aory04_000032800</name>
</gene>
<feature type="domain" description="DUF4246" evidence="1">
    <location>
        <begin position="413"/>
        <end position="531"/>
    </location>
</feature>
<accession>A0AAN4Y6N3</accession>
<organism evidence="3 4">
    <name type="scientific">Aspergillus oryzae</name>
    <name type="common">Yellow koji mold</name>
    <dbReference type="NCBI Taxonomy" id="5062"/>
    <lineage>
        <taxon>Eukaryota</taxon>
        <taxon>Fungi</taxon>
        <taxon>Dikarya</taxon>
        <taxon>Ascomycota</taxon>
        <taxon>Pezizomycotina</taxon>
        <taxon>Eurotiomycetes</taxon>
        <taxon>Eurotiomycetidae</taxon>
        <taxon>Eurotiales</taxon>
        <taxon>Aspergillaceae</taxon>
        <taxon>Aspergillus</taxon>
        <taxon>Aspergillus subgen. Circumdati</taxon>
    </lineage>
</organism>
<dbReference type="PANTHER" id="PTHR33119:SF1">
    <property type="entry name" value="FE2OG DIOXYGENASE DOMAIN-CONTAINING PROTEIN"/>
    <property type="match status" value="1"/>
</dbReference>
<dbReference type="AlphaFoldDB" id="A0AAN4Y6N3"/>
<reference evidence="3" key="1">
    <citation type="submission" date="2023-04" db="EMBL/GenBank/DDBJ databases">
        <title>Aspergillus oryzae NBRC 4228.</title>
        <authorList>
            <person name="Ichikawa N."/>
            <person name="Sato H."/>
            <person name="Tonouchi N."/>
        </authorList>
    </citation>
    <scope>NUCLEOTIDE SEQUENCE</scope>
    <source>
        <strain evidence="3">NBRC 4228</strain>
    </source>
</reference>
<dbReference type="EMBL" id="BSYA01000002">
    <property type="protein sequence ID" value="GMG22749.1"/>
    <property type="molecule type" value="Genomic_DNA"/>
</dbReference>
<dbReference type="Pfam" id="PF21666">
    <property type="entry name" value="DUF4246_N"/>
    <property type="match status" value="1"/>
</dbReference>